<dbReference type="EMBL" id="SJPR01000001">
    <property type="protein sequence ID" value="TWU00653.1"/>
    <property type="molecule type" value="Genomic_DNA"/>
</dbReference>
<dbReference type="Proteomes" id="UP000317421">
    <property type="component" value="Unassembled WGS sequence"/>
</dbReference>
<feature type="transmembrane region" description="Helical" evidence="1">
    <location>
        <begin position="48"/>
        <end position="75"/>
    </location>
</feature>
<dbReference type="Pfam" id="PF07332">
    <property type="entry name" value="Phage_holin_3_6"/>
    <property type="match status" value="1"/>
</dbReference>
<keyword evidence="1" id="KW-0812">Transmembrane</keyword>
<sequence length="145" mass="14671">MKTPSSPTAERSAESPVGRAISSVVELLTLNAKLLAVEANASAHSLKIAAAVGAAAAVALLSAGPLLFLALAAWLRTAQGWEAAPALVFSALIALAFATVCGAVAWRYAKQTAGCVALSFGELAENLRALAGQSSESAPTPPHRH</sequence>
<dbReference type="AlphaFoldDB" id="A0A5C6AKV5"/>
<proteinExistence type="predicted"/>
<reference evidence="2 3" key="1">
    <citation type="submission" date="2019-02" db="EMBL/GenBank/DDBJ databases">
        <title>Deep-cultivation of Planctomycetes and their phenomic and genomic characterization uncovers novel biology.</title>
        <authorList>
            <person name="Wiegand S."/>
            <person name="Jogler M."/>
            <person name="Boedeker C."/>
            <person name="Pinto D."/>
            <person name="Vollmers J."/>
            <person name="Rivas-Marin E."/>
            <person name="Kohn T."/>
            <person name="Peeters S.H."/>
            <person name="Heuer A."/>
            <person name="Rast P."/>
            <person name="Oberbeckmann S."/>
            <person name="Bunk B."/>
            <person name="Jeske O."/>
            <person name="Meyerdierks A."/>
            <person name="Storesund J.E."/>
            <person name="Kallscheuer N."/>
            <person name="Luecker S."/>
            <person name="Lage O.M."/>
            <person name="Pohl T."/>
            <person name="Merkel B.J."/>
            <person name="Hornburger P."/>
            <person name="Mueller R.-W."/>
            <person name="Bruemmer F."/>
            <person name="Labrenz M."/>
            <person name="Spormann A.M."/>
            <person name="Op Den Camp H."/>
            <person name="Overmann J."/>
            <person name="Amann R."/>
            <person name="Jetten M.S.M."/>
            <person name="Mascher T."/>
            <person name="Medema M.H."/>
            <person name="Devos D.P."/>
            <person name="Kaster A.-K."/>
            <person name="Ovreas L."/>
            <person name="Rohde M."/>
            <person name="Galperin M.Y."/>
            <person name="Jogler C."/>
        </authorList>
    </citation>
    <scope>NUCLEOTIDE SEQUENCE [LARGE SCALE GENOMIC DNA]</scope>
    <source>
        <strain evidence="2 3">Pla108</strain>
    </source>
</reference>
<protein>
    <recommendedName>
        <fullName evidence="4">Phage holin family protein</fullName>
    </recommendedName>
</protein>
<accession>A0A5C6AKV5</accession>
<dbReference type="InterPro" id="IPR009937">
    <property type="entry name" value="Phage_holin_3_6"/>
</dbReference>
<comment type="caution">
    <text evidence="2">The sequence shown here is derived from an EMBL/GenBank/DDBJ whole genome shotgun (WGS) entry which is preliminary data.</text>
</comment>
<evidence type="ECO:0000313" key="2">
    <source>
        <dbReference type="EMBL" id="TWU00653.1"/>
    </source>
</evidence>
<gene>
    <name evidence="2" type="ORF">Pla108_16050</name>
</gene>
<evidence type="ECO:0000256" key="1">
    <source>
        <dbReference type="SAM" id="Phobius"/>
    </source>
</evidence>
<keyword evidence="3" id="KW-1185">Reference proteome</keyword>
<evidence type="ECO:0008006" key="4">
    <source>
        <dbReference type="Google" id="ProtNLM"/>
    </source>
</evidence>
<keyword evidence="1" id="KW-0472">Membrane</keyword>
<name>A0A5C6AKV5_9BACT</name>
<keyword evidence="1" id="KW-1133">Transmembrane helix</keyword>
<evidence type="ECO:0000313" key="3">
    <source>
        <dbReference type="Proteomes" id="UP000317421"/>
    </source>
</evidence>
<feature type="transmembrane region" description="Helical" evidence="1">
    <location>
        <begin position="87"/>
        <end position="109"/>
    </location>
</feature>
<organism evidence="2 3">
    <name type="scientific">Botrimarina colliarenosi</name>
    <dbReference type="NCBI Taxonomy" id="2528001"/>
    <lineage>
        <taxon>Bacteria</taxon>
        <taxon>Pseudomonadati</taxon>
        <taxon>Planctomycetota</taxon>
        <taxon>Planctomycetia</taxon>
        <taxon>Pirellulales</taxon>
        <taxon>Lacipirellulaceae</taxon>
        <taxon>Botrimarina</taxon>
    </lineage>
</organism>
<dbReference type="RefSeq" id="WP_146444301.1">
    <property type="nucleotide sequence ID" value="NZ_SJPR01000001.1"/>
</dbReference>